<gene>
    <name evidence="1" type="ordered locus">Despr_0400</name>
</gene>
<dbReference type="EMBL" id="CP002364">
    <property type="protein sequence ID" value="ADW16582.1"/>
    <property type="molecule type" value="Genomic_DNA"/>
</dbReference>
<evidence type="ECO:0000313" key="1">
    <source>
        <dbReference type="EMBL" id="ADW16582.1"/>
    </source>
</evidence>
<dbReference type="Proteomes" id="UP000006365">
    <property type="component" value="Chromosome"/>
</dbReference>
<sequence>MYDGFLSQAQAPVISPSFPQDRLTRGVEISTGLDRLKVGFYVEFKDERLFEILGQGKAKAQEIRQVVPIKLGDDFDQYYNCHATGKNGGYAFHISRADVNVFISTRRDYMDTPNVWVDIGSMSCWAPGYTTVINQICKLIHLYQGTVHKNSVSEVHLCADSIGQDIRELGLERYDYWITRANKFFSYYDHSQQKFSGITWNQSEGDLGDLSTYTGRVTETGISVGQGDIMLRVYDKVLEIAKNDGKKSLFASVWSREQDDDEDLQVTRVEFQLRKTVLKQFRIKTLQDLHKKASSLWSYCVTDWARLCLEPFDRNNRHQDRAKINPWWERLQSLQWSGEEMASRRKCLPTKNKRQLEDMLAGVALNLAAINGYTGNDHDVISIWCQEAISSILSTKAQKVDPKTGKSDLQVRMEQKVNEVWPYGFSEIHGPTMNDAEQGVIGAAIPPPSPPGDTSFFVCIHCAEFVDHDQAVSYIAGSPHCQCKSCLEKLSHGEKLPDRRNDFYLARVG</sequence>
<name>A0A7U4DN16_DESPD</name>
<evidence type="ECO:0000313" key="2">
    <source>
        <dbReference type="Proteomes" id="UP000006365"/>
    </source>
</evidence>
<dbReference type="KEGG" id="dpr:Despr_0400"/>
<accession>A0A7U4DN16</accession>
<proteinExistence type="predicted"/>
<organism evidence="1 2">
    <name type="scientific">Desulfobulbus propionicus (strain ATCC 33891 / DSM 2032 / VKM B-1956 / 1pr3)</name>
    <dbReference type="NCBI Taxonomy" id="577650"/>
    <lineage>
        <taxon>Bacteria</taxon>
        <taxon>Pseudomonadati</taxon>
        <taxon>Thermodesulfobacteriota</taxon>
        <taxon>Desulfobulbia</taxon>
        <taxon>Desulfobulbales</taxon>
        <taxon>Desulfobulbaceae</taxon>
        <taxon>Desulfobulbus</taxon>
    </lineage>
</organism>
<protein>
    <submittedName>
        <fullName evidence="1">Uncharacterized protein</fullName>
    </submittedName>
</protein>
<reference evidence="1 2" key="1">
    <citation type="journal article" date="2011" name="Stand. Genomic Sci.">
        <title>Complete genome sequence of Desulfobulbus propionicus type strain (1pr3).</title>
        <authorList>
            <person name="Pagani I."/>
            <person name="Lapidus A."/>
            <person name="Nolan M."/>
            <person name="Lucas S."/>
            <person name="Hammon N."/>
            <person name="Deshpande S."/>
            <person name="Cheng J.F."/>
            <person name="Chertkov O."/>
            <person name="Davenport K."/>
            <person name="Tapia R."/>
            <person name="Han C."/>
            <person name="Goodwin L."/>
            <person name="Pitluck S."/>
            <person name="Liolios K."/>
            <person name="Mavromatis K."/>
            <person name="Ivanova N."/>
            <person name="Mikhailova N."/>
            <person name="Pati A."/>
            <person name="Chen A."/>
            <person name="Palaniappan K."/>
            <person name="Land M."/>
            <person name="Hauser L."/>
            <person name="Chang Y.J."/>
            <person name="Jeffries C.D."/>
            <person name="Detter J.C."/>
            <person name="Brambilla E."/>
            <person name="Kannan K.P."/>
            <person name="Djao O.D."/>
            <person name="Rohde M."/>
            <person name="Pukall R."/>
            <person name="Spring S."/>
            <person name="Goker M."/>
            <person name="Sikorski J."/>
            <person name="Woyke T."/>
            <person name="Bristow J."/>
            <person name="Eisen J.A."/>
            <person name="Markowitz V."/>
            <person name="Hugenholtz P."/>
            <person name="Kyrpides N.C."/>
            <person name="Klenk H.P."/>
        </authorList>
    </citation>
    <scope>NUCLEOTIDE SEQUENCE [LARGE SCALE GENOMIC DNA]</scope>
    <source>
        <strain evidence="2">ATCC 33891 / DSM 2032 / 1pr3</strain>
    </source>
</reference>
<dbReference type="RefSeq" id="WP_015723129.1">
    <property type="nucleotide sequence ID" value="NC_014972.1"/>
</dbReference>
<dbReference type="AlphaFoldDB" id="A0A7U4DN16"/>
<keyword evidence="2" id="KW-1185">Reference proteome</keyword>